<dbReference type="Gene3D" id="2.30.30.990">
    <property type="entry name" value="Malonyl-[acyl-carrier protein] O-methyltransferase, zinc-finger motif"/>
    <property type="match status" value="1"/>
</dbReference>
<dbReference type="Proteomes" id="UP000580474">
    <property type="component" value="Unassembled WGS sequence"/>
</dbReference>
<dbReference type="AlphaFoldDB" id="A0A840NP32"/>
<dbReference type="EMBL" id="JACHIV010000001">
    <property type="protein sequence ID" value="MBB5072118.1"/>
    <property type="molecule type" value="Genomic_DNA"/>
</dbReference>
<protein>
    <recommendedName>
        <fullName evidence="3">Zinc finger protein</fullName>
    </recommendedName>
</protein>
<keyword evidence="2" id="KW-1185">Reference proteome</keyword>
<dbReference type="Pfam" id="PF16827">
    <property type="entry name" value="zf-HC3"/>
    <property type="match status" value="1"/>
</dbReference>
<reference evidence="1 2" key="1">
    <citation type="submission" date="2020-08" db="EMBL/GenBank/DDBJ databases">
        <title>Sequencing the genomes of 1000 actinobacteria strains.</title>
        <authorList>
            <person name="Klenk H.-P."/>
        </authorList>
    </citation>
    <scope>NUCLEOTIDE SEQUENCE [LARGE SCALE GENOMIC DNA]</scope>
    <source>
        <strain evidence="1 2">DSM 45582</strain>
    </source>
</reference>
<accession>A0A840NP32</accession>
<dbReference type="RefSeq" id="WP_184483235.1">
    <property type="nucleotide sequence ID" value="NZ_JACHIV010000001.1"/>
</dbReference>
<name>A0A840NP32_9PSEU</name>
<evidence type="ECO:0000313" key="1">
    <source>
        <dbReference type="EMBL" id="MBB5072118.1"/>
    </source>
</evidence>
<evidence type="ECO:0000313" key="2">
    <source>
        <dbReference type="Proteomes" id="UP000580474"/>
    </source>
</evidence>
<dbReference type="InterPro" id="IPR031795">
    <property type="entry name" value="Zf-HC3"/>
</dbReference>
<proteinExistence type="predicted"/>
<comment type="caution">
    <text evidence="1">The sequence shown here is derived from an EMBL/GenBank/DDBJ whole genome shotgun (WGS) entry which is preliminary data.</text>
</comment>
<evidence type="ECO:0008006" key="3">
    <source>
        <dbReference type="Google" id="ProtNLM"/>
    </source>
</evidence>
<organism evidence="1 2">
    <name type="scientific">Saccharopolyspora gloriosae</name>
    <dbReference type="NCBI Taxonomy" id="455344"/>
    <lineage>
        <taxon>Bacteria</taxon>
        <taxon>Bacillati</taxon>
        <taxon>Actinomycetota</taxon>
        <taxon>Actinomycetes</taxon>
        <taxon>Pseudonocardiales</taxon>
        <taxon>Pseudonocardiaceae</taxon>
        <taxon>Saccharopolyspora</taxon>
    </lineage>
</organism>
<sequence length="74" mass="8063">MLANGAKVGLWQPVGGGRHAFDLVARSSEPGELVKALCGVVVSTDELQRIADELAWIQEATCMDCWRVLANRPR</sequence>
<gene>
    <name evidence="1" type="ORF">BJ969_005206</name>
</gene>